<proteinExistence type="predicted"/>
<reference evidence="2 3" key="1">
    <citation type="submission" date="2024-02" db="EMBL/GenBank/DDBJ databases">
        <title>High-quality chromosome-scale genome assembly of Pensacola bahiagrass (Paspalum notatum Flugge var. saurae).</title>
        <authorList>
            <person name="Vega J.M."/>
            <person name="Podio M."/>
            <person name="Orjuela J."/>
            <person name="Siena L.A."/>
            <person name="Pessino S.C."/>
            <person name="Combes M.C."/>
            <person name="Mariac C."/>
            <person name="Albertini E."/>
            <person name="Pupilli F."/>
            <person name="Ortiz J.P.A."/>
            <person name="Leblanc O."/>
        </authorList>
    </citation>
    <scope>NUCLEOTIDE SEQUENCE [LARGE SCALE GENOMIC DNA]</scope>
    <source>
        <strain evidence="2">R1</strain>
        <tissue evidence="2">Leaf</tissue>
    </source>
</reference>
<dbReference type="Proteomes" id="UP001341281">
    <property type="component" value="Chromosome 07"/>
</dbReference>
<evidence type="ECO:0000313" key="3">
    <source>
        <dbReference type="Proteomes" id="UP001341281"/>
    </source>
</evidence>
<protein>
    <submittedName>
        <fullName evidence="2">Uncharacterized protein</fullName>
    </submittedName>
</protein>
<sequence length="144" mass="15413">MRWRGARRRYAGRGGVVAGHVGRHGHRGLMPLFADSSPTRRERSGGSPPTVLGTSRSPTSQPLPILTFGLPDETESLMYSANMAVDGGKLLNVLQIPMSVIIDQAVEKHADCLPALKVLDISNCLNITSRGIEALGRTASCSFC</sequence>
<organism evidence="2 3">
    <name type="scientific">Paspalum notatum var. saurae</name>
    <dbReference type="NCBI Taxonomy" id="547442"/>
    <lineage>
        <taxon>Eukaryota</taxon>
        <taxon>Viridiplantae</taxon>
        <taxon>Streptophyta</taxon>
        <taxon>Embryophyta</taxon>
        <taxon>Tracheophyta</taxon>
        <taxon>Spermatophyta</taxon>
        <taxon>Magnoliopsida</taxon>
        <taxon>Liliopsida</taxon>
        <taxon>Poales</taxon>
        <taxon>Poaceae</taxon>
        <taxon>PACMAD clade</taxon>
        <taxon>Panicoideae</taxon>
        <taxon>Andropogonodae</taxon>
        <taxon>Paspaleae</taxon>
        <taxon>Paspalinae</taxon>
        <taxon>Paspalum</taxon>
    </lineage>
</organism>
<feature type="compositionally biased region" description="Polar residues" evidence="1">
    <location>
        <begin position="52"/>
        <end position="62"/>
    </location>
</feature>
<keyword evidence="3" id="KW-1185">Reference proteome</keyword>
<evidence type="ECO:0000313" key="2">
    <source>
        <dbReference type="EMBL" id="WVZ85865.1"/>
    </source>
</evidence>
<dbReference type="EMBL" id="CP144751">
    <property type="protein sequence ID" value="WVZ85865.1"/>
    <property type="molecule type" value="Genomic_DNA"/>
</dbReference>
<dbReference type="AlphaFoldDB" id="A0AAQ3U997"/>
<feature type="region of interest" description="Disordered" evidence="1">
    <location>
        <begin position="28"/>
        <end position="64"/>
    </location>
</feature>
<name>A0AAQ3U997_PASNO</name>
<accession>A0AAQ3U997</accession>
<gene>
    <name evidence="2" type="ORF">U9M48_032725</name>
</gene>
<evidence type="ECO:0000256" key="1">
    <source>
        <dbReference type="SAM" id="MobiDB-lite"/>
    </source>
</evidence>